<comment type="caution">
    <text evidence="3">The sequence shown here is derived from an EMBL/GenBank/DDBJ whole genome shotgun (WGS) entry which is preliminary data.</text>
</comment>
<dbReference type="PROSITE" id="PS50924">
    <property type="entry name" value="MHYT"/>
    <property type="match status" value="1"/>
</dbReference>
<dbReference type="RefSeq" id="WP_230499902.1">
    <property type="nucleotide sequence ID" value="NZ_CAKJTJ010000003.1"/>
</dbReference>
<evidence type="ECO:0000313" key="4">
    <source>
        <dbReference type="Proteomes" id="UP000789833"/>
    </source>
</evidence>
<protein>
    <submittedName>
        <fullName evidence="3">Signaling protein</fullName>
    </submittedName>
</protein>
<dbReference type="PANTHER" id="PTHR35152">
    <property type="entry name" value="DOMAIN SIGNALLING PROTEIN, PUTATIVE (AFU_ORTHOLOGUE AFUA_5G11310)-RELATED"/>
    <property type="match status" value="1"/>
</dbReference>
<sequence length="271" mass="30942">MSFLSQSENIYIMEGEYSFWMVLLSVVIACCAAYTALSMNQRMQQSSFFHKSFWLLLASIAMGLGIWSMHFIGMSAFMLPIAMKYDVFLTVVSVFPAVFASYLAFYLANRENSTHWQYMVAGIVMGLGISSMHYIGMAAMKMDASFTYRPLLFITSIIIAIVVSYVALFVFSTLQEYMGNQWIKILTSILMGLAITSMHYTGMFAVVFYTEIPVEEHLHHMHMMDMTLLILIVTIGIFCLLIISGLTSLLDRYVDYRLNHYDALTLFPNQR</sequence>
<organism evidence="3 4">
    <name type="scientific">Sutcliffiella rhizosphaerae</name>
    <dbReference type="NCBI Taxonomy" id="2880967"/>
    <lineage>
        <taxon>Bacteria</taxon>
        <taxon>Bacillati</taxon>
        <taxon>Bacillota</taxon>
        <taxon>Bacilli</taxon>
        <taxon>Bacillales</taxon>
        <taxon>Bacillaceae</taxon>
        <taxon>Sutcliffiella</taxon>
    </lineage>
</organism>
<keyword evidence="1" id="KW-0472">Membrane</keyword>
<dbReference type="EMBL" id="CAKJTJ010000003">
    <property type="protein sequence ID" value="CAG9619959.1"/>
    <property type="molecule type" value="Genomic_DNA"/>
</dbReference>
<reference evidence="3 4" key="1">
    <citation type="submission" date="2021-10" db="EMBL/GenBank/DDBJ databases">
        <authorList>
            <person name="Criscuolo A."/>
        </authorList>
    </citation>
    <scope>NUCLEOTIDE SEQUENCE [LARGE SCALE GENOMIC DNA]</scope>
    <source>
        <strain evidence="4">CIP 111883</strain>
    </source>
</reference>
<keyword evidence="1" id="KW-1133">Transmembrane helix</keyword>
<feature type="transmembrane region" description="Helical" evidence="1">
    <location>
        <begin position="183"/>
        <end position="208"/>
    </location>
</feature>
<feature type="transmembrane region" description="Helical" evidence="1">
    <location>
        <begin position="87"/>
        <end position="108"/>
    </location>
</feature>
<evidence type="ECO:0000259" key="2">
    <source>
        <dbReference type="PROSITE" id="PS50924"/>
    </source>
</evidence>
<feature type="transmembrane region" description="Helical" evidence="1">
    <location>
        <begin position="151"/>
        <end position="171"/>
    </location>
</feature>
<feature type="transmembrane region" description="Helical" evidence="1">
    <location>
        <begin position="120"/>
        <end position="139"/>
    </location>
</feature>
<feature type="transmembrane region" description="Helical" evidence="1">
    <location>
        <begin position="53"/>
        <end position="81"/>
    </location>
</feature>
<keyword evidence="4" id="KW-1185">Reference proteome</keyword>
<evidence type="ECO:0000256" key="1">
    <source>
        <dbReference type="PROSITE-ProRule" id="PRU00244"/>
    </source>
</evidence>
<dbReference type="InterPro" id="IPR005330">
    <property type="entry name" value="MHYT_dom"/>
</dbReference>
<proteinExistence type="predicted"/>
<feature type="domain" description="MHYT" evidence="2">
    <location>
        <begin position="17"/>
        <end position="209"/>
    </location>
</feature>
<feature type="transmembrane region" description="Helical" evidence="1">
    <location>
        <begin position="17"/>
        <end position="37"/>
    </location>
</feature>
<name>A0ABN8A4B4_9BACI</name>
<feature type="transmembrane region" description="Helical" evidence="1">
    <location>
        <begin position="228"/>
        <end position="250"/>
    </location>
</feature>
<dbReference type="Pfam" id="PF03707">
    <property type="entry name" value="MHYT"/>
    <property type="match status" value="2"/>
</dbReference>
<dbReference type="Proteomes" id="UP000789833">
    <property type="component" value="Unassembled WGS sequence"/>
</dbReference>
<gene>
    <name evidence="3" type="ORF">BACCIP111883_00727</name>
</gene>
<keyword evidence="1" id="KW-0812">Transmembrane</keyword>
<accession>A0ABN8A4B4</accession>
<dbReference type="PANTHER" id="PTHR35152:SF1">
    <property type="entry name" value="DOMAIN SIGNALLING PROTEIN, PUTATIVE (AFU_ORTHOLOGUE AFUA_5G11310)-RELATED"/>
    <property type="match status" value="1"/>
</dbReference>
<evidence type="ECO:0000313" key="3">
    <source>
        <dbReference type="EMBL" id="CAG9619959.1"/>
    </source>
</evidence>